<gene>
    <name evidence="2" type="ORF">SDC9_193975</name>
</gene>
<evidence type="ECO:0000313" key="2">
    <source>
        <dbReference type="EMBL" id="MPN46389.1"/>
    </source>
</evidence>
<organism evidence="2">
    <name type="scientific">bioreactor metagenome</name>
    <dbReference type="NCBI Taxonomy" id="1076179"/>
    <lineage>
        <taxon>unclassified sequences</taxon>
        <taxon>metagenomes</taxon>
        <taxon>ecological metagenomes</taxon>
    </lineage>
</organism>
<reference evidence="2" key="1">
    <citation type="submission" date="2019-08" db="EMBL/GenBank/DDBJ databases">
        <authorList>
            <person name="Kucharzyk K."/>
            <person name="Murdoch R.W."/>
            <person name="Higgins S."/>
            <person name="Loffler F."/>
        </authorList>
    </citation>
    <scope>NUCLEOTIDE SEQUENCE</scope>
</reference>
<comment type="caution">
    <text evidence="2">The sequence shown here is derived from an EMBL/GenBank/DDBJ whole genome shotgun (WGS) entry which is preliminary data.</text>
</comment>
<evidence type="ECO:0000256" key="1">
    <source>
        <dbReference type="SAM" id="MobiDB-lite"/>
    </source>
</evidence>
<dbReference type="EMBL" id="VSSQ01107011">
    <property type="protein sequence ID" value="MPN46389.1"/>
    <property type="molecule type" value="Genomic_DNA"/>
</dbReference>
<dbReference type="AlphaFoldDB" id="A0A645I7M7"/>
<protein>
    <submittedName>
        <fullName evidence="2">Uncharacterized protein</fullName>
    </submittedName>
</protein>
<sequence length="84" mass="9080">MLTPVLGFGTGLDPKPRQGQRFGLPGPHTNGKEQKQCNRAYQAARRTYVQALSRNHINAKNMVDGRPFNPLALFASAKASAASS</sequence>
<feature type="region of interest" description="Disordered" evidence="1">
    <location>
        <begin position="1"/>
        <end position="34"/>
    </location>
</feature>
<proteinExistence type="predicted"/>
<name>A0A645I7M7_9ZZZZ</name>
<accession>A0A645I7M7</accession>